<dbReference type="AlphaFoldDB" id="A0A7C3MEP2"/>
<comment type="caution">
    <text evidence="8">The sequence shown here is derived from an EMBL/GenBank/DDBJ whole genome shotgun (WGS) entry which is preliminary data.</text>
</comment>
<accession>A0A7C3MEP2</accession>
<dbReference type="PANTHER" id="PTHR43304">
    <property type="entry name" value="PHYTOCHROME-LIKE PROTEIN CPH1"/>
    <property type="match status" value="1"/>
</dbReference>
<evidence type="ECO:0000256" key="5">
    <source>
        <dbReference type="ARBA" id="ARBA00022777"/>
    </source>
</evidence>
<dbReference type="SUPFAM" id="SSF55785">
    <property type="entry name" value="PYP-like sensor domain (PAS domain)"/>
    <property type="match status" value="3"/>
</dbReference>
<dbReference type="EMBL" id="DTLB01000001">
    <property type="protein sequence ID" value="HFW31390.1"/>
    <property type="molecule type" value="Genomic_DNA"/>
</dbReference>
<dbReference type="SMART" id="SM00091">
    <property type="entry name" value="PAS"/>
    <property type="match status" value="4"/>
</dbReference>
<dbReference type="Pfam" id="PF13426">
    <property type="entry name" value="PAS_9"/>
    <property type="match status" value="2"/>
</dbReference>
<protein>
    <recommendedName>
        <fullName evidence="2">histidine kinase</fullName>
        <ecNumber evidence="2">2.7.13.3</ecNumber>
    </recommendedName>
</protein>
<dbReference type="InterPro" id="IPR001610">
    <property type="entry name" value="PAC"/>
</dbReference>
<evidence type="ECO:0000256" key="4">
    <source>
        <dbReference type="ARBA" id="ARBA00022679"/>
    </source>
</evidence>
<reference evidence="8" key="1">
    <citation type="journal article" date="2020" name="mSystems">
        <title>Genome- and Community-Level Interaction Insights into Carbon Utilization and Element Cycling Functions of Hydrothermarchaeota in Hydrothermal Sediment.</title>
        <authorList>
            <person name="Zhou Z."/>
            <person name="Liu Y."/>
            <person name="Xu W."/>
            <person name="Pan J."/>
            <person name="Luo Z.H."/>
            <person name="Li M."/>
        </authorList>
    </citation>
    <scope>NUCLEOTIDE SEQUENCE [LARGE SCALE GENOMIC DNA]</scope>
    <source>
        <strain evidence="8">SpSt-87</strain>
    </source>
</reference>
<evidence type="ECO:0000256" key="3">
    <source>
        <dbReference type="ARBA" id="ARBA00022553"/>
    </source>
</evidence>
<dbReference type="InterPro" id="IPR003661">
    <property type="entry name" value="HisK_dim/P_dom"/>
</dbReference>
<dbReference type="PROSITE" id="PS50112">
    <property type="entry name" value="PAS"/>
    <property type="match status" value="3"/>
</dbReference>
<dbReference type="PROSITE" id="PS50113">
    <property type="entry name" value="PAC"/>
    <property type="match status" value="2"/>
</dbReference>
<proteinExistence type="predicted"/>
<name>A0A7C3MEP2_ARCFL</name>
<feature type="domain" description="PAS" evidence="6">
    <location>
        <begin position="287"/>
        <end position="356"/>
    </location>
</feature>
<dbReference type="PANTHER" id="PTHR43304:SF1">
    <property type="entry name" value="PAC DOMAIN-CONTAINING PROTEIN"/>
    <property type="match status" value="1"/>
</dbReference>
<dbReference type="SMART" id="SM00388">
    <property type="entry name" value="HisKA"/>
    <property type="match status" value="1"/>
</dbReference>
<dbReference type="InterPro" id="IPR035965">
    <property type="entry name" value="PAS-like_dom_sf"/>
</dbReference>
<feature type="domain" description="PAC" evidence="7">
    <location>
        <begin position="606"/>
        <end position="656"/>
    </location>
</feature>
<evidence type="ECO:0000259" key="7">
    <source>
        <dbReference type="PROSITE" id="PS50113"/>
    </source>
</evidence>
<dbReference type="CDD" id="cd00082">
    <property type="entry name" value="HisKA"/>
    <property type="match status" value="1"/>
</dbReference>
<dbReference type="InterPro" id="IPR013767">
    <property type="entry name" value="PAS_fold"/>
</dbReference>
<dbReference type="Pfam" id="PF00989">
    <property type="entry name" value="PAS"/>
    <property type="match status" value="1"/>
</dbReference>
<gene>
    <name evidence="8" type="ORF">ENW66_00335</name>
</gene>
<feature type="domain" description="PAS" evidence="6">
    <location>
        <begin position="532"/>
        <end position="586"/>
    </location>
</feature>
<feature type="domain" description="PAS" evidence="6">
    <location>
        <begin position="410"/>
        <end position="479"/>
    </location>
</feature>
<dbReference type="InterPro" id="IPR052162">
    <property type="entry name" value="Sensor_kinase/Photoreceptor"/>
</dbReference>
<evidence type="ECO:0000256" key="2">
    <source>
        <dbReference type="ARBA" id="ARBA00012438"/>
    </source>
</evidence>
<evidence type="ECO:0000256" key="1">
    <source>
        <dbReference type="ARBA" id="ARBA00000085"/>
    </source>
</evidence>
<dbReference type="SMART" id="SM00086">
    <property type="entry name" value="PAC"/>
    <property type="match status" value="3"/>
</dbReference>
<dbReference type="InterPro" id="IPR000014">
    <property type="entry name" value="PAS"/>
</dbReference>
<dbReference type="Gene3D" id="3.30.450.20">
    <property type="entry name" value="PAS domain"/>
    <property type="match status" value="3"/>
</dbReference>
<dbReference type="Pfam" id="PF13188">
    <property type="entry name" value="PAS_8"/>
    <property type="match status" value="1"/>
</dbReference>
<feature type="domain" description="PAC" evidence="7">
    <location>
        <begin position="358"/>
        <end position="410"/>
    </location>
</feature>
<comment type="catalytic activity">
    <reaction evidence="1">
        <text>ATP + protein L-histidine = ADP + protein N-phospho-L-histidine.</text>
        <dbReference type="EC" id="2.7.13.3"/>
    </reaction>
</comment>
<evidence type="ECO:0000313" key="8">
    <source>
        <dbReference type="EMBL" id="HFW31390.1"/>
    </source>
</evidence>
<dbReference type="CDD" id="cd00130">
    <property type="entry name" value="PAS"/>
    <property type="match status" value="3"/>
</dbReference>
<dbReference type="Pfam" id="PF00512">
    <property type="entry name" value="HisKA"/>
    <property type="match status" value="1"/>
</dbReference>
<keyword evidence="5" id="KW-0418">Kinase</keyword>
<keyword evidence="3" id="KW-0597">Phosphoprotein</keyword>
<dbReference type="NCBIfam" id="TIGR00229">
    <property type="entry name" value="sensory_box"/>
    <property type="match status" value="3"/>
</dbReference>
<dbReference type="GO" id="GO:0006355">
    <property type="term" value="P:regulation of DNA-templated transcription"/>
    <property type="evidence" value="ECO:0007669"/>
    <property type="project" value="InterPro"/>
</dbReference>
<dbReference type="GO" id="GO:0000155">
    <property type="term" value="F:phosphorelay sensor kinase activity"/>
    <property type="evidence" value="ECO:0007669"/>
    <property type="project" value="InterPro"/>
</dbReference>
<dbReference type="InterPro" id="IPR000700">
    <property type="entry name" value="PAS-assoc_C"/>
</dbReference>
<keyword evidence="4" id="KW-0808">Transferase</keyword>
<organism evidence="8">
    <name type="scientific">Archaeoglobus fulgidus</name>
    <dbReference type="NCBI Taxonomy" id="2234"/>
    <lineage>
        <taxon>Archaea</taxon>
        <taxon>Methanobacteriati</taxon>
        <taxon>Methanobacteriota</taxon>
        <taxon>Archaeoglobi</taxon>
        <taxon>Archaeoglobales</taxon>
        <taxon>Archaeoglobaceae</taxon>
        <taxon>Archaeoglobus</taxon>
    </lineage>
</organism>
<evidence type="ECO:0000259" key="6">
    <source>
        <dbReference type="PROSITE" id="PS50112"/>
    </source>
</evidence>
<dbReference type="EC" id="2.7.13.3" evidence="2"/>
<sequence length="868" mass="100595">MPESRDSNCFKYGEKYTLKLSRSGKILDADREFVEKIGYDLDSILSATIFDLVERSDVIEKLEEGGEVEVIGVDGNSYTMHLYNAGDFIYAYDIGIFYQILREMYAGVWDFYYGLIFVDESRRILAANDTFYKFTGMGRIEGSKVEEQFPEIYHFDEILKKGEGEVILKINNRTFQVRLKVREIRVLGKKIYEILARTLTEEKVRGLKAIFDDIRYPVIAFFADEVIYYNNAARKLVSELEFESVRGRKLGSVKVGDKRYLFFKFGEDNVYIFVEDLEKVLKAVKEELLKYRLSFETSVDAIIIIDRDGTILHANPAVRLHGYTPEELIGRNVFEFIHPDQLDTVERTIEEGKRGSFGRVEVIIRDKWGNPRWVEVVGVPVKSPSGEVTGGILVLRDTTTRKELERKLLESEELYRTLTENSPSGIYVIQDGELIYMNRATENYFGYTVEELRNDWKKVFDREIWDNVDKAINETLSGKIVRTFARYYTKDGKKKYASFVLTPITFRGKKAVLGNFIDVTDAVMAEKKLREREELYRTLAENSHTGIFIIQNDKIVYGNEKLRKMLGYTIEEINALEHPYKVVHPDFYRLALERYRARERGENVPESYEVKVITKDGKEKWLKVLATRIHYKGKPAVMANVADITDLKDREFMLRRLNLLLRVTGDCSREISQEKNESRIISTIKKHLEEAGLKVAIYVYGNVLMPAGISGGLDEKECEKLAAKYVNSDEMRLERVGDLDALIMPLSNGIFPGIILLFSDRKFTDEEVSILSSLWRDINYVLKSLKVEKEKETAMKVIMENLSHFENLADKLRNPLAIIKGYLEIRENFSYDDFARKIEEQASRIEAILDELREREIVTYEIKKSLEG</sequence>